<feature type="compositionally biased region" description="Basic and acidic residues" evidence="1">
    <location>
        <begin position="208"/>
        <end position="218"/>
    </location>
</feature>
<proteinExistence type="predicted"/>
<name>A0A7S4AIV0_9STRA</name>
<evidence type="ECO:0000313" key="2">
    <source>
        <dbReference type="EMBL" id="CAE0716348.1"/>
    </source>
</evidence>
<accession>A0A7S4AIV0</accession>
<dbReference type="AlphaFoldDB" id="A0A7S4AIV0"/>
<feature type="region of interest" description="Disordered" evidence="1">
    <location>
        <begin position="283"/>
        <end position="314"/>
    </location>
</feature>
<protein>
    <submittedName>
        <fullName evidence="2">Uncharacterized protein</fullName>
    </submittedName>
</protein>
<evidence type="ECO:0000256" key="1">
    <source>
        <dbReference type="SAM" id="MobiDB-lite"/>
    </source>
</evidence>
<feature type="compositionally biased region" description="Polar residues" evidence="1">
    <location>
        <begin position="409"/>
        <end position="418"/>
    </location>
</feature>
<dbReference type="EMBL" id="HBIX01012148">
    <property type="protein sequence ID" value="CAE0716348.1"/>
    <property type="molecule type" value="Transcribed_RNA"/>
</dbReference>
<organism evidence="2">
    <name type="scientific">Pseudo-nitzschia australis</name>
    <dbReference type="NCBI Taxonomy" id="44445"/>
    <lineage>
        <taxon>Eukaryota</taxon>
        <taxon>Sar</taxon>
        <taxon>Stramenopiles</taxon>
        <taxon>Ochrophyta</taxon>
        <taxon>Bacillariophyta</taxon>
        <taxon>Bacillariophyceae</taxon>
        <taxon>Bacillariophycidae</taxon>
        <taxon>Bacillariales</taxon>
        <taxon>Bacillariaceae</taxon>
        <taxon>Pseudo-nitzschia</taxon>
    </lineage>
</organism>
<feature type="region of interest" description="Disordered" evidence="1">
    <location>
        <begin position="162"/>
        <end position="269"/>
    </location>
</feature>
<feature type="compositionally biased region" description="Polar residues" evidence="1">
    <location>
        <begin position="457"/>
        <end position="485"/>
    </location>
</feature>
<feature type="compositionally biased region" description="Low complexity" evidence="1">
    <location>
        <begin position="295"/>
        <end position="305"/>
    </location>
</feature>
<feature type="compositionally biased region" description="Polar residues" evidence="1">
    <location>
        <begin position="241"/>
        <end position="269"/>
    </location>
</feature>
<feature type="compositionally biased region" description="Polar residues" evidence="1">
    <location>
        <begin position="331"/>
        <end position="344"/>
    </location>
</feature>
<feature type="region of interest" description="Disordered" evidence="1">
    <location>
        <begin position="329"/>
        <end position="497"/>
    </location>
</feature>
<feature type="compositionally biased region" description="Basic residues" evidence="1">
    <location>
        <begin position="173"/>
        <end position="184"/>
    </location>
</feature>
<feature type="compositionally biased region" description="Low complexity" evidence="1">
    <location>
        <begin position="383"/>
        <end position="393"/>
    </location>
</feature>
<feature type="region of interest" description="Disordered" evidence="1">
    <location>
        <begin position="1"/>
        <end position="26"/>
    </location>
</feature>
<gene>
    <name evidence="2" type="ORF">PAUS00366_LOCUS9100</name>
</gene>
<reference evidence="2" key="1">
    <citation type="submission" date="2021-01" db="EMBL/GenBank/DDBJ databases">
        <authorList>
            <person name="Corre E."/>
            <person name="Pelletier E."/>
            <person name="Niang G."/>
            <person name="Scheremetjew M."/>
            <person name="Finn R."/>
            <person name="Kale V."/>
            <person name="Holt S."/>
            <person name="Cochrane G."/>
            <person name="Meng A."/>
            <person name="Brown T."/>
            <person name="Cohen L."/>
        </authorList>
    </citation>
    <scope>NUCLEOTIDE SEQUENCE</scope>
    <source>
        <strain evidence="2">10249 10 AB</strain>
    </source>
</reference>
<sequence length="497" mass="53814">MPSGHGPVQQHGSCKKNGPLFDAPRPAVANRLGKKRTDELIQADGDTWQEYLAVCEKADTKNTNGAATRLSFFAKMNKKKNSKSASTTSNANANVNAPSNTNLLIIRSYFQNQRTGKKMWDEPPSGASNVVPASEEMRRMAEIQLDEVCVAASTSIDVDADADADASNTGTGRKGKGDHKKKKTLVGGLNIFQRGRYPSFSSRNGNGNEKDNDKKGTMDGDASSTTSAKNAKRIRYKPGSSLATTGTVTSKSNTAGSKGQRNSGAPSSFNDRQLQQAIELSISQSHGSRFDVGVDRSNGNSNDSGNRVESEEETLRRVLEASRLEAIAMVSTKTKPPHNASNYVQKDIAKRNSRKTAESSTSTSTSSQPKTFRAHGNQNRGMHNNNNNHNNNNYDGKQPARKHPPPSVAATTKKSANVESFDPYGPTRKPSSTHKHDRRDPRQHQQQQQQGLLWGPASSSLPSTSRRQLQSSASGRDRISGQSGSNKKKHQNQAGIV</sequence>